<dbReference type="Proteomes" id="UP000465785">
    <property type="component" value="Chromosome"/>
</dbReference>
<dbReference type="SUPFAM" id="SSF56645">
    <property type="entry name" value="Acyl-CoA dehydrogenase NM domain-like"/>
    <property type="match status" value="1"/>
</dbReference>
<keyword evidence="6" id="KW-1185">Reference proteome</keyword>
<name>A0A9W4B3Q7_9MYCO</name>
<evidence type="ECO:0000256" key="2">
    <source>
        <dbReference type="ARBA" id="ARBA00022827"/>
    </source>
</evidence>
<dbReference type="InterPro" id="IPR006091">
    <property type="entry name" value="Acyl-CoA_Oxase/DH_mid-dom"/>
</dbReference>
<gene>
    <name evidence="5" type="ORF">MGALJ_30780</name>
</gene>
<dbReference type="Pfam" id="PF02770">
    <property type="entry name" value="Acyl-CoA_dh_M"/>
    <property type="match status" value="1"/>
</dbReference>
<dbReference type="PANTHER" id="PTHR43884:SF20">
    <property type="entry name" value="ACYL-COA DEHYDROGENASE FADE28"/>
    <property type="match status" value="1"/>
</dbReference>
<dbReference type="InterPro" id="IPR046373">
    <property type="entry name" value="Acyl-CoA_Oxase/DH_mid-dom_sf"/>
</dbReference>
<dbReference type="AlphaFoldDB" id="A0A9W4B3Q7"/>
<dbReference type="Gene3D" id="2.40.110.10">
    <property type="entry name" value="Butyryl-CoA Dehydrogenase, subunit A, domain 2"/>
    <property type="match status" value="1"/>
</dbReference>
<keyword evidence="2" id="KW-0274">FAD</keyword>
<dbReference type="GO" id="GO:0003995">
    <property type="term" value="F:acyl-CoA dehydrogenase activity"/>
    <property type="evidence" value="ECO:0007669"/>
    <property type="project" value="TreeGrafter"/>
</dbReference>
<dbReference type="InterPro" id="IPR009100">
    <property type="entry name" value="AcylCoA_DH/oxidase_NM_dom_sf"/>
</dbReference>
<dbReference type="InterPro" id="IPR036250">
    <property type="entry name" value="AcylCo_DH-like_C"/>
</dbReference>
<reference evidence="5 6" key="1">
    <citation type="journal article" date="2019" name="Emerg. Microbes Infect.">
        <title>Comprehensive subspecies identification of 175 nontuberculous mycobacteria species based on 7547 genomic profiles.</title>
        <authorList>
            <person name="Matsumoto Y."/>
            <person name="Kinjo T."/>
            <person name="Motooka D."/>
            <person name="Nabeya D."/>
            <person name="Jung N."/>
            <person name="Uechi K."/>
            <person name="Horii T."/>
            <person name="Iida T."/>
            <person name="Fujita J."/>
            <person name="Nakamura S."/>
        </authorList>
    </citation>
    <scope>NUCLEOTIDE SEQUENCE [LARGE SCALE GENOMIC DNA]</scope>
    <source>
        <strain evidence="5 6">JCM 6399</strain>
    </source>
</reference>
<evidence type="ECO:0000313" key="5">
    <source>
        <dbReference type="EMBL" id="BBY93409.1"/>
    </source>
</evidence>
<dbReference type="KEGG" id="mgau:MGALJ_30780"/>
<evidence type="ECO:0000259" key="4">
    <source>
        <dbReference type="Pfam" id="PF02770"/>
    </source>
</evidence>
<feature type="domain" description="Acyl-CoA oxidase/dehydrogenase middle" evidence="4">
    <location>
        <begin position="208"/>
        <end position="293"/>
    </location>
</feature>
<keyword evidence="3" id="KW-0560">Oxidoreductase</keyword>
<dbReference type="SUPFAM" id="SSF47203">
    <property type="entry name" value="Acyl-CoA dehydrogenase C-terminal domain-like"/>
    <property type="match status" value="1"/>
</dbReference>
<dbReference type="Gene3D" id="1.10.540.10">
    <property type="entry name" value="Acyl-CoA dehydrogenase/oxidase, N-terminal domain"/>
    <property type="match status" value="1"/>
</dbReference>
<proteinExistence type="predicted"/>
<sequence length="434" mass="45175">MGTGKAAQAGSIVSTHPDFEDALTPDTLAALMRSTWTWDDRALRRDLSALLVEVAAARGDVADASIGTALRARALATAARFVANVLGPRLAADVGGTIHSQLFSAAVDPAIFDRAASSTRSEVRARARQYLRAHAQTVNNPDESSWLTMATANGVRGLGEAMREYGYALATSPLLGNVALAWQTLRALGADGSEYAARIAQGEISATLAAAERSGSWDPALVRTKANPVLEGWTLTGAKHFVPDAAGADLVLTIARSIAGPSLFAVDAKAPGVTMTELAGIDATRPLFSIEFDDTPAELLGEEGRGGALMRQSIDLLMTALAGEQVGIIERAVDVLSRHAHDGSLEQELVQATLDHAAAISLWRQALDNEAAVGSAAAAHIGCSTASLRVASLAAEVAGGSEEATAIQRRALSSNLLLGGPAVFYERLLDRLGI</sequence>
<organism evidence="5 6">
    <name type="scientific">Mycobacterium gallinarum</name>
    <dbReference type="NCBI Taxonomy" id="39689"/>
    <lineage>
        <taxon>Bacteria</taxon>
        <taxon>Bacillati</taxon>
        <taxon>Actinomycetota</taxon>
        <taxon>Actinomycetes</taxon>
        <taxon>Mycobacteriales</taxon>
        <taxon>Mycobacteriaceae</taxon>
        <taxon>Mycobacterium</taxon>
    </lineage>
</organism>
<dbReference type="Gene3D" id="1.20.140.10">
    <property type="entry name" value="Butyryl-CoA Dehydrogenase, subunit A, domain 3"/>
    <property type="match status" value="1"/>
</dbReference>
<protein>
    <recommendedName>
        <fullName evidence="4">Acyl-CoA oxidase/dehydrogenase middle domain-containing protein</fullName>
    </recommendedName>
</protein>
<dbReference type="InterPro" id="IPR037069">
    <property type="entry name" value="AcylCoA_DH/ox_N_sf"/>
</dbReference>
<evidence type="ECO:0000256" key="3">
    <source>
        <dbReference type="ARBA" id="ARBA00023002"/>
    </source>
</evidence>
<dbReference type="RefSeq" id="WP_163730348.1">
    <property type="nucleotide sequence ID" value="NZ_AP022601.1"/>
</dbReference>
<dbReference type="PANTHER" id="PTHR43884">
    <property type="entry name" value="ACYL-COA DEHYDROGENASE"/>
    <property type="match status" value="1"/>
</dbReference>
<dbReference type="EMBL" id="AP022601">
    <property type="protein sequence ID" value="BBY93409.1"/>
    <property type="molecule type" value="Genomic_DNA"/>
</dbReference>
<dbReference type="GO" id="GO:0050660">
    <property type="term" value="F:flavin adenine dinucleotide binding"/>
    <property type="evidence" value="ECO:0007669"/>
    <property type="project" value="InterPro"/>
</dbReference>
<accession>A0A9W4B3Q7</accession>
<evidence type="ECO:0000256" key="1">
    <source>
        <dbReference type="ARBA" id="ARBA00022630"/>
    </source>
</evidence>
<evidence type="ECO:0000313" key="6">
    <source>
        <dbReference type="Proteomes" id="UP000465785"/>
    </source>
</evidence>
<keyword evidence="1" id="KW-0285">Flavoprotein</keyword>